<gene>
    <name evidence="1" type="ORF">LCGC14_2012470</name>
</gene>
<comment type="caution">
    <text evidence="1">The sequence shown here is derived from an EMBL/GenBank/DDBJ whole genome shotgun (WGS) entry which is preliminary data.</text>
</comment>
<accession>A0A0F9HDC5</accession>
<proteinExistence type="predicted"/>
<feature type="non-terminal residue" evidence="1">
    <location>
        <position position="1"/>
    </location>
</feature>
<reference evidence="1" key="1">
    <citation type="journal article" date="2015" name="Nature">
        <title>Complex archaea that bridge the gap between prokaryotes and eukaryotes.</title>
        <authorList>
            <person name="Spang A."/>
            <person name="Saw J.H."/>
            <person name="Jorgensen S.L."/>
            <person name="Zaremba-Niedzwiedzka K."/>
            <person name="Martijn J."/>
            <person name="Lind A.E."/>
            <person name="van Eijk R."/>
            <person name="Schleper C."/>
            <person name="Guy L."/>
            <person name="Ettema T.J."/>
        </authorList>
    </citation>
    <scope>NUCLEOTIDE SEQUENCE</scope>
</reference>
<dbReference type="EMBL" id="LAZR01023097">
    <property type="protein sequence ID" value="KKL79670.1"/>
    <property type="molecule type" value="Genomic_DNA"/>
</dbReference>
<name>A0A0F9HDC5_9ZZZZ</name>
<protein>
    <submittedName>
        <fullName evidence="1">Uncharacterized protein</fullName>
    </submittedName>
</protein>
<sequence>ISLDDIESSLKVFQKIMSNAEKQK</sequence>
<evidence type="ECO:0000313" key="1">
    <source>
        <dbReference type="EMBL" id="KKL79670.1"/>
    </source>
</evidence>
<dbReference type="AlphaFoldDB" id="A0A0F9HDC5"/>
<organism evidence="1">
    <name type="scientific">marine sediment metagenome</name>
    <dbReference type="NCBI Taxonomy" id="412755"/>
    <lineage>
        <taxon>unclassified sequences</taxon>
        <taxon>metagenomes</taxon>
        <taxon>ecological metagenomes</taxon>
    </lineage>
</organism>